<dbReference type="PANTHER" id="PTHR30005">
    <property type="entry name" value="EXOPOLYPHOSPHATASE"/>
    <property type="match status" value="1"/>
</dbReference>
<comment type="caution">
    <text evidence="5">The sequence shown here is derived from an EMBL/GenBank/DDBJ whole genome shotgun (WGS) entry which is preliminary data.</text>
</comment>
<dbReference type="Pfam" id="PF21447">
    <property type="entry name" value="Ppx-GppA_III"/>
    <property type="match status" value="1"/>
</dbReference>
<keyword evidence="2" id="KW-0175">Coiled coil</keyword>
<evidence type="ECO:0000259" key="4">
    <source>
        <dbReference type="Pfam" id="PF21447"/>
    </source>
</evidence>
<evidence type="ECO:0000313" key="5">
    <source>
        <dbReference type="EMBL" id="RHD04708.1"/>
    </source>
</evidence>
<evidence type="ECO:0000256" key="1">
    <source>
        <dbReference type="ARBA" id="ARBA00007125"/>
    </source>
</evidence>
<evidence type="ECO:0000256" key="2">
    <source>
        <dbReference type="SAM" id="Coils"/>
    </source>
</evidence>
<dbReference type="InterPro" id="IPR048950">
    <property type="entry name" value="Ppx_GppA_C"/>
</dbReference>
<dbReference type="AlphaFoldDB" id="A0A396AHL9"/>
<accession>A0A396AHL9</accession>
<evidence type="ECO:0000259" key="3">
    <source>
        <dbReference type="Pfam" id="PF02541"/>
    </source>
</evidence>
<dbReference type="GO" id="GO:0016462">
    <property type="term" value="F:pyrophosphatase activity"/>
    <property type="evidence" value="ECO:0007669"/>
    <property type="project" value="TreeGrafter"/>
</dbReference>
<dbReference type="Proteomes" id="UP000266391">
    <property type="component" value="Unassembled WGS sequence"/>
</dbReference>
<feature type="coiled-coil region" evidence="2">
    <location>
        <begin position="167"/>
        <end position="194"/>
    </location>
</feature>
<dbReference type="InterPro" id="IPR043129">
    <property type="entry name" value="ATPase_NBD"/>
</dbReference>
<organism evidence="5 6">
    <name type="scientific">Roseburia inulinivorans</name>
    <dbReference type="NCBI Taxonomy" id="360807"/>
    <lineage>
        <taxon>Bacteria</taxon>
        <taxon>Bacillati</taxon>
        <taxon>Bacillota</taxon>
        <taxon>Clostridia</taxon>
        <taxon>Lachnospirales</taxon>
        <taxon>Lachnospiraceae</taxon>
        <taxon>Roseburia</taxon>
    </lineage>
</organism>
<reference evidence="5 6" key="1">
    <citation type="submission" date="2018-08" db="EMBL/GenBank/DDBJ databases">
        <title>A genome reference for cultivated species of the human gut microbiota.</title>
        <authorList>
            <person name="Zou Y."/>
            <person name="Xue W."/>
            <person name="Luo G."/>
        </authorList>
    </citation>
    <scope>NUCLEOTIDE SEQUENCE [LARGE SCALE GENOMIC DNA]</scope>
    <source>
        <strain evidence="5 6">AM32-8LB</strain>
    </source>
</reference>
<evidence type="ECO:0000313" key="6">
    <source>
        <dbReference type="Proteomes" id="UP000266391"/>
    </source>
</evidence>
<dbReference type="InterPro" id="IPR003695">
    <property type="entry name" value="Ppx_GppA_N"/>
</dbReference>
<dbReference type="Gene3D" id="3.30.420.40">
    <property type="match status" value="1"/>
</dbReference>
<comment type="similarity">
    <text evidence="1">Belongs to the GppA/Ppx family.</text>
</comment>
<dbReference type="Gene3D" id="3.30.420.150">
    <property type="entry name" value="Exopolyphosphatase. Domain 2"/>
    <property type="match status" value="1"/>
</dbReference>
<sequence>MVIHTFAAIYIGSYEVSIKIFEISGKKKIRDIDYIRSRIELGRDAYSKGSIGYELVEALCDTLAEYKKIMDGYRVDSYEAYAAAALRNAENELFILDQIRIRTGLLVKVLSNSEHRFISYKSVAMREDFERMIQKGAAVVDAGGGGMQITVFSKGKVVTTQHLALGTMRMREQLARKSNNLAQYELQVEELVDKELEVFKAMYLQETKIKYLIIIGDYISEISRKVEKNKEDNTIEAAKFLKYIRKLDEKTLEEISEELNLSNESDALVIPYMMIFKCMAESIGAESLWAPGTNVSDGIAFHYAQKNNMIRVEHDFEADVLSAARNLSERYMSYTPHIDALTQMATLIFDTMKKVHGLGRRERLLLQVAAILHDCGKYISFANGPSCSYDIIMASEIIGLTHKEREIIANTVLYNTWTLPDYEDLADKLDHDSYLSVAKLSAILRVSNAMDRSHKQKFKNVKAAVKGRELVITIETMDDIALEKALFDAKTSYFENIFSIKPVIKEKRVYG</sequence>
<dbReference type="EMBL" id="QSIQ01000005">
    <property type="protein sequence ID" value="RHD04708.1"/>
    <property type="molecule type" value="Genomic_DNA"/>
</dbReference>
<gene>
    <name evidence="5" type="ORF">DW813_04620</name>
</gene>
<dbReference type="PANTHER" id="PTHR30005:SF0">
    <property type="entry name" value="RETROGRADE REGULATION PROTEIN 2"/>
    <property type="match status" value="1"/>
</dbReference>
<name>A0A396AHL9_9FIRM</name>
<feature type="domain" description="Ppx/GppA phosphatase N-terminal" evidence="3">
    <location>
        <begin position="27"/>
        <end position="300"/>
    </location>
</feature>
<feature type="domain" description="Ppx/GppA phosphatase C-terminal" evidence="4">
    <location>
        <begin position="324"/>
        <end position="480"/>
    </location>
</feature>
<dbReference type="SUPFAM" id="SSF109604">
    <property type="entry name" value="HD-domain/PDEase-like"/>
    <property type="match status" value="1"/>
</dbReference>
<dbReference type="Pfam" id="PF02541">
    <property type="entry name" value="Ppx-GppA"/>
    <property type="match status" value="1"/>
</dbReference>
<dbReference type="SUPFAM" id="SSF53067">
    <property type="entry name" value="Actin-like ATPase domain"/>
    <property type="match status" value="2"/>
</dbReference>
<dbReference type="Gene3D" id="1.10.3210.10">
    <property type="entry name" value="Hypothetical protein af1432"/>
    <property type="match status" value="1"/>
</dbReference>
<protein>
    <submittedName>
        <fullName evidence="5">HD domain-containing protein</fullName>
    </submittedName>
</protein>
<proteinExistence type="inferred from homology"/>
<dbReference type="InterPro" id="IPR050273">
    <property type="entry name" value="GppA/Ppx_hydrolase"/>
</dbReference>